<organism evidence="2 3">
    <name type="scientific">Moheibacter lacus</name>
    <dbReference type="NCBI Taxonomy" id="2745851"/>
    <lineage>
        <taxon>Bacteria</taxon>
        <taxon>Pseudomonadati</taxon>
        <taxon>Bacteroidota</taxon>
        <taxon>Flavobacteriia</taxon>
        <taxon>Flavobacteriales</taxon>
        <taxon>Weeksellaceae</taxon>
        <taxon>Moheibacter</taxon>
    </lineage>
</organism>
<dbReference type="AlphaFoldDB" id="A0A838ZLP1"/>
<accession>A0A838ZLP1</accession>
<protein>
    <recommendedName>
        <fullName evidence="4">Addiction module component</fullName>
    </recommendedName>
</protein>
<proteinExistence type="predicted"/>
<evidence type="ECO:0008006" key="4">
    <source>
        <dbReference type="Google" id="ProtNLM"/>
    </source>
</evidence>
<evidence type="ECO:0000313" key="3">
    <source>
        <dbReference type="Proteomes" id="UP000552241"/>
    </source>
</evidence>
<dbReference type="RefSeq" id="WP_182042065.1">
    <property type="nucleotide sequence ID" value="NZ_JACDZE010000001.1"/>
</dbReference>
<evidence type="ECO:0000313" key="2">
    <source>
        <dbReference type="EMBL" id="MBA5628466.1"/>
    </source>
</evidence>
<dbReference type="EMBL" id="JACDZE010000001">
    <property type="protein sequence ID" value="MBA5628466.1"/>
    <property type="molecule type" value="Genomic_DNA"/>
</dbReference>
<evidence type="ECO:0000256" key="1">
    <source>
        <dbReference type="SAM" id="Coils"/>
    </source>
</evidence>
<feature type="coiled-coil region" evidence="1">
    <location>
        <begin position="34"/>
        <end position="61"/>
    </location>
</feature>
<gene>
    <name evidence="2" type="ORF">HU137_01630</name>
</gene>
<sequence>MDIQADIKWIQNELSNVNDPDLIEAFKRLLQFRKKTETFTLEQYNLELKEAENRIEQDNYLTQEQVEKRLRGS</sequence>
<comment type="caution">
    <text evidence="2">The sequence shown here is derived from an EMBL/GenBank/DDBJ whole genome shotgun (WGS) entry which is preliminary data.</text>
</comment>
<dbReference type="Proteomes" id="UP000552241">
    <property type="component" value="Unassembled WGS sequence"/>
</dbReference>
<reference evidence="2 3" key="1">
    <citation type="submission" date="2020-07" db="EMBL/GenBank/DDBJ databases">
        <title>Moheibacter lacus sp. nov., a member of the family Flavobacteriaceae isolated from freshwater lake sediment.</title>
        <authorList>
            <person name="Liu Y."/>
        </authorList>
    </citation>
    <scope>NUCLEOTIDE SEQUENCE [LARGE SCALE GENOMIC DNA]</scope>
    <source>
        <strain evidence="2 3">BDHS18</strain>
    </source>
</reference>
<keyword evidence="1" id="KW-0175">Coiled coil</keyword>
<name>A0A838ZLP1_9FLAO</name>
<keyword evidence="3" id="KW-1185">Reference proteome</keyword>